<gene>
    <name evidence="3" type="ORF">F4V44_18940</name>
</gene>
<dbReference type="PANTHER" id="PTHR43155">
    <property type="entry name" value="CYCLIC DI-GMP PHOSPHODIESTERASE PA4108-RELATED"/>
    <property type="match status" value="1"/>
</dbReference>
<dbReference type="AlphaFoldDB" id="A0A5J5HIZ5"/>
<dbReference type="CDD" id="cd00077">
    <property type="entry name" value="HDc"/>
    <property type="match status" value="1"/>
</dbReference>
<keyword evidence="4" id="KW-1185">Reference proteome</keyword>
<sequence>MRLVKTSSVEINTKLGKAIYNESGRILINKGVVLEQRMLKRLIEMGITYIYIEDKNTEDIVFREPISDPLKREALATIATTFKKIYSEPLESKSFIMEKSIKEYQTVIKHIMSELNNSSELLSILSDVCVHDTYIFTHSLNVTLYSLALGMELKLPTAKLETIGLGALLHDIGKIAVPKEILMKPGRLTDEEFAIVKKHSSEGFELLRGTHAVPLLVSHCAFQHHERLDGSGYPRGLRGDEIHDYARIVAVADVFDAVTSHRVYRNAMLPHEGLEMLYAGTGRHFQAEIVKAFQNSVAIYPVGITVSLNDGRKGVVVKQNKSLNDRPVIRILEEDDHPVEPYEINLAEKLSVVITDCDTICELPRA</sequence>
<dbReference type="PROSITE" id="PS51831">
    <property type="entry name" value="HD"/>
    <property type="match status" value="1"/>
</dbReference>
<protein>
    <submittedName>
        <fullName evidence="3">HD-GYP domain-containing protein</fullName>
    </submittedName>
</protein>
<dbReference type="InterPro" id="IPR037522">
    <property type="entry name" value="HD_GYP_dom"/>
</dbReference>
<dbReference type="Gene3D" id="1.10.3210.10">
    <property type="entry name" value="Hypothetical protein af1432"/>
    <property type="match status" value="1"/>
</dbReference>
<evidence type="ECO:0000313" key="3">
    <source>
        <dbReference type="EMBL" id="KAA9019978.1"/>
    </source>
</evidence>
<comment type="caution">
    <text evidence="3">The sequence shown here is derived from an EMBL/GenBank/DDBJ whole genome shotgun (WGS) entry which is preliminary data.</text>
</comment>
<dbReference type="InterPro" id="IPR006674">
    <property type="entry name" value="HD_domain"/>
</dbReference>
<organism evidence="3 4">
    <name type="scientific">Niallia endozanthoxylica</name>
    <dbReference type="NCBI Taxonomy" id="2036016"/>
    <lineage>
        <taxon>Bacteria</taxon>
        <taxon>Bacillati</taxon>
        <taxon>Bacillota</taxon>
        <taxon>Bacilli</taxon>
        <taxon>Bacillales</taxon>
        <taxon>Bacillaceae</taxon>
        <taxon>Niallia</taxon>
    </lineage>
</organism>
<evidence type="ECO:0000259" key="2">
    <source>
        <dbReference type="PROSITE" id="PS51832"/>
    </source>
</evidence>
<dbReference type="OrthoDB" id="9759601at2"/>
<dbReference type="InterPro" id="IPR006675">
    <property type="entry name" value="HDIG_dom"/>
</dbReference>
<dbReference type="NCBIfam" id="TIGR00277">
    <property type="entry name" value="HDIG"/>
    <property type="match status" value="1"/>
</dbReference>
<reference evidence="3 4" key="1">
    <citation type="submission" date="2019-09" db="EMBL/GenBank/DDBJ databases">
        <title>Whole genome sequences of isolates from the Mars Exploration Rovers.</title>
        <authorList>
            <person name="Seuylemezian A."/>
            <person name="Vaishampayan P."/>
        </authorList>
    </citation>
    <scope>NUCLEOTIDE SEQUENCE [LARGE SCALE GENOMIC DNA]</scope>
    <source>
        <strain evidence="3 4">MER_TA_151</strain>
    </source>
</reference>
<dbReference type="InterPro" id="IPR003607">
    <property type="entry name" value="HD/PDEase_dom"/>
</dbReference>
<evidence type="ECO:0000259" key="1">
    <source>
        <dbReference type="PROSITE" id="PS51831"/>
    </source>
</evidence>
<dbReference type="SUPFAM" id="SSF109604">
    <property type="entry name" value="HD-domain/PDEase-like"/>
    <property type="match status" value="1"/>
</dbReference>
<feature type="domain" description="HD-GYP" evidence="2">
    <location>
        <begin position="113"/>
        <end position="309"/>
    </location>
</feature>
<dbReference type="PROSITE" id="PS51832">
    <property type="entry name" value="HD_GYP"/>
    <property type="match status" value="1"/>
</dbReference>
<name>A0A5J5HIZ5_9BACI</name>
<accession>A0A5J5HIZ5</accession>
<evidence type="ECO:0000313" key="4">
    <source>
        <dbReference type="Proteomes" id="UP000326671"/>
    </source>
</evidence>
<proteinExistence type="predicted"/>
<feature type="domain" description="HD" evidence="1">
    <location>
        <begin position="135"/>
        <end position="258"/>
    </location>
</feature>
<dbReference type="RefSeq" id="WP_150441585.1">
    <property type="nucleotide sequence ID" value="NZ_VYKL01000030.1"/>
</dbReference>
<dbReference type="PANTHER" id="PTHR43155:SF2">
    <property type="entry name" value="CYCLIC DI-GMP PHOSPHODIESTERASE PA4108"/>
    <property type="match status" value="1"/>
</dbReference>
<dbReference type="SMART" id="SM00471">
    <property type="entry name" value="HDc"/>
    <property type="match status" value="1"/>
</dbReference>
<dbReference type="EMBL" id="VYKL01000030">
    <property type="protein sequence ID" value="KAA9019978.1"/>
    <property type="molecule type" value="Genomic_DNA"/>
</dbReference>
<dbReference type="Proteomes" id="UP000326671">
    <property type="component" value="Unassembled WGS sequence"/>
</dbReference>
<dbReference type="Pfam" id="PF13487">
    <property type="entry name" value="HD_5"/>
    <property type="match status" value="1"/>
</dbReference>